<evidence type="ECO:0000259" key="3">
    <source>
        <dbReference type="Pfam" id="PF16370"/>
    </source>
</evidence>
<protein>
    <submittedName>
        <fullName evidence="5">Calcineurin-like phosphoesterase C-terminal domain-containing protein</fullName>
    </submittedName>
</protein>
<dbReference type="Proteomes" id="UP000824755">
    <property type="component" value="Chromosome"/>
</dbReference>
<evidence type="ECO:0000313" key="6">
    <source>
        <dbReference type="Proteomes" id="UP000824755"/>
    </source>
</evidence>
<dbReference type="Pfam" id="PF00149">
    <property type="entry name" value="Metallophos"/>
    <property type="match status" value="1"/>
</dbReference>
<evidence type="ECO:0000313" key="5">
    <source>
        <dbReference type="EMBL" id="QYR52275.1"/>
    </source>
</evidence>
<name>A0ABX8WKY3_9GAMM</name>
<dbReference type="InterPro" id="IPR029052">
    <property type="entry name" value="Metallo-depent_PP-like"/>
</dbReference>
<feature type="domain" description="Calcineurin-like phosphoesterase C-terminal" evidence="3">
    <location>
        <begin position="354"/>
        <end position="520"/>
    </location>
</feature>
<keyword evidence="6" id="KW-1185">Reference proteome</keyword>
<evidence type="ECO:0000259" key="2">
    <source>
        <dbReference type="Pfam" id="PF00149"/>
    </source>
</evidence>
<dbReference type="Pfam" id="PF16370">
    <property type="entry name" value="MetallophosC"/>
    <property type="match status" value="1"/>
</dbReference>
<keyword evidence="1" id="KW-0732">Signal</keyword>
<dbReference type="RefSeq" id="WP_220379062.1">
    <property type="nucleotide sequence ID" value="NZ_CP080544.1"/>
</dbReference>
<feature type="domain" description="Calcineurin-like phosphoesterase N-terminal" evidence="4">
    <location>
        <begin position="44"/>
        <end position="104"/>
    </location>
</feature>
<dbReference type="Gene3D" id="3.60.21.10">
    <property type="match status" value="1"/>
</dbReference>
<evidence type="ECO:0000256" key="1">
    <source>
        <dbReference type="SAM" id="SignalP"/>
    </source>
</evidence>
<dbReference type="SUPFAM" id="SSF117074">
    <property type="entry name" value="Hypothetical protein PA1324"/>
    <property type="match status" value="1"/>
</dbReference>
<dbReference type="InterPro" id="IPR004843">
    <property type="entry name" value="Calcineurin-like_PHP"/>
</dbReference>
<dbReference type="PANTHER" id="PTHR43143:SF6">
    <property type="entry name" value="BLL3016 PROTEIN"/>
    <property type="match status" value="1"/>
</dbReference>
<dbReference type="InterPro" id="IPR051918">
    <property type="entry name" value="STPP_CPPED1"/>
</dbReference>
<organism evidence="5 6">
    <name type="scientific">Lysobacter soyae</name>
    <dbReference type="NCBI Taxonomy" id="2764185"/>
    <lineage>
        <taxon>Bacteria</taxon>
        <taxon>Pseudomonadati</taxon>
        <taxon>Pseudomonadota</taxon>
        <taxon>Gammaproteobacteria</taxon>
        <taxon>Lysobacterales</taxon>
        <taxon>Lysobacteraceae</taxon>
        <taxon>Lysobacter</taxon>
    </lineage>
</organism>
<reference evidence="5 6" key="1">
    <citation type="submission" date="2021-08" db="EMBL/GenBank/DDBJ databases">
        <title>Lysobacter sp. strain CJ11 Genome sequencing and assembly.</title>
        <authorList>
            <person name="Kim I."/>
        </authorList>
    </citation>
    <scope>NUCLEOTIDE SEQUENCE [LARGE SCALE GENOMIC DNA]</scope>
    <source>
        <strain evidence="5 6">CJ11</strain>
    </source>
</reference>
<feature type="chain" id="PRO_5045581085" evidence="1">
    <location>
        <begin position="26"/>
        <end position="535"/>
    </location>
</feature>
<dbReference type="EMBL" id="CP080544">
    <property type="protein sequence ID" value="QYR52275.1"/>
    <property type="molecule type" value="Genomic_DNA"/>
</dbReference>
<dbReference type="Pfam" id="PF16371">
    <property type="entry name" value="MetallophosN"/>
    <property type="match status" value="1"/>
</dbReference>
<dbReference type="SUPFAM" id="SSF56300">
    <property type="entry name" value="Metallo-dependent phosphatases"/>
    <property type="match status" value="1"/>
</dbReference>
<dbReference type="Gene3D" id="2.60.40.10">
    <property type="entry name" value="Immunoglobulins"/>
    <property type="match status" value="1"/>
</dbReference>
<evidence type="ECO:0000259" key="4">
    <source>
        <dbReference type="Pfam" id="PF16371"/>
    </source>
</evidence>
<feature type="signal peptide" evidence="1">
    <location>
        <begin position="1"/>
        <end position="25"/>
    </location>
</feature>
<dbReference type="InterPro" id="IPR032288">
    <property type="entry name" value="Metallophos_C"/>
</dbReference>
<proteinExistence type="predicted"/>
<dbReference type="InterPro" id="IPR032285">
    <property type="entry name" value="Metallophos_N"/>
</dbReference>
<gene>
    <name evidence="5" type="ORF">H8L67_06555</name>
</gene>
<dbReference type="PANTHER" id="PTHR43143">
    <property type="entry name" value="METALLOPHOSPHOESTERASE, CALCINEURIN SUPERFAMILY"/>
    <property type="match status" value="1"/>
</dbReference>
<accession>A0ABX8WKY3</accession>
<feature type="domain" description="Calcineurin-like phosphoesterase" evidence="2">
    <location>
        <begin position="141"/>
        <end position="334"/>
    </location>
</feature>
<dbReference type="InterPro" id="IPR013783">
    <property type="entry name" value="Ig-like_fold"/>
</dbReference>
<sequence length="535" mass="58415">MTLTTNRILKSALFALSLLSANALAVQIQGTVFLDLNKNGVQDAGERGMANVAVSNGRTVVTTSAGGTYRLDVAAGEIVFVIKPAGFAVPARRDGLPAFWHAYQPTPGPVLRYGGLLTGSVSDFDFPLRTETPQKLPGTRLLIFADPQPKQTTDVGYYRDDVVKDVQGFLAKHPGDYTLGTSLGDIVNDDLSLYPAMNSVTTGLGVPWLHIPGNHDIDMDAEDDQHALDTYRNTFGPDTFAWNERDFTFIGLDDVIWRGATTGGYIGGFRAGQLSFLRQYLASVPAERMVVVGLHVPLFEPEGKDTFRDEDRAALFALLERFKHVLVLSAHNHTQQHFFHDSKDGWHGQSPLHEYNVGAVCGAFWSGVKDAQGIPVSTMADGTPNGWATLETDAQGHYALNWHVARDPSNPAMHLSGPATLRKGAYPAWGLYANAYMAAADTRLEFKVDNGPWKTMQRVTRPDPALVAENMRDDAAQTLRGYDRSPEAQDVTHLWRGALPTDLTVGAHVVTVRFTDSNGHAQTATRTYILQEAAP</sequence>